<accession>A0A834AC25</accession>
<protein>
    <submittedName>
        <fullName evidence="2">Uncharacterized protein</fullName>
    </submittedName>
</protein>
<evidence type="ECO:0000313" key="2">
    <source>
        <dbReference type="EMBL" id="KAF6109644.1"/>
    </source>
</evidence>
<organism evidence="2 3">
    <name type="scientific">Phyllostomus discolor</name>
    <name type="common">pale spear-nosed bat</name>
    <dbReference type="NCBI Taxonomy" id="89673"/>
    <lineage>
        <taxon>Eukaryota</taxon>
        <taxon>Metazoa</taxon>
        <taxon>Chordata</taxon>
        <taxon>Craniata</taxon>
        <taxon>Vertebrata</taxon>
        <taxon>Euteleostomi</taxon>
        <taxon>Mammalia</taxon>
        <taxon>Eutheria</taxon>
        <taxon>Laurasiatheria</taxon>
        <taxon>Chiroptera</taxon>
        <taxon>Yangochiroptera</taxon>
        <taxon>Phyllostomidae</taxon>
        <taxon>Phyllostominae</taxon>
        <taxon>Phyllostomus</taxon>
    </lineage>
</organism>
<name>A0A834AC25_9CHIR</name>
<dbReference type="AlphaFoldDB" id="A0A834AC25"/>
<reference evidence="2 3" key="1">
    <citation type="journal article" date="2020" name="Nature">
        <title>Six reference-quality genomes reveal evolution of bat adaptations.</title>
        <authorList>
            <person name="Jebb D."/>
            <person name="Huang Z."/>
            <person name="Pippel M."/>
            <person name="Hughes G.M."/>
            <person name="Lavrichenko K."/>
            <person name="Devanna P."/>
            <person name="Winkler S."/>
            <person name="Jermiin L.S."/>
            <person name="Skirmuntt E.C."/>
            <person name="Katzourakis A."/>
            <person name="Burkitt-Gray L."/>
            <person name="Ray D.A."/>
            <person name="Sullivan K.A.M."/>
            <person name="Roscito J.G."/>
            <person name="Kirilenko B.M."/>
            <person name="Davalos L.M."/>
            <person name="Corthals A.P."/>
            <person name="Power M.L."/>
            <person name="Jones G."/>
            <person name="Ransome R.D."/>
            <person name="Dechmann D.K.N."/>
            <person name="Locatelli A.G."/>
            <person name="Puechmaille S.J."/>
            <person name="Fedrigo O."/>
            <person name="Jarvis E.D."/>
            <person name="Hiller M."/>
            <person name="Vernes S.C."/>
            <person name="Myers E.W."/>
            <person name="Teeling E.C."/>
        </authorList>
    </citation>
    <scope>NUCLEOTIDE SEQUENCE [LARGE SCALE GENOMIC DNA]</scope>
    <source>
        <strain evidence="2">Bat1K_MPI-CBG_1</strain>
    </source>
</reference>
<feature type="compositionally biased region" description="Polar residues" evidence="1">
    <location>
        <begin position="61"/>
        <end position="70"/>
    </location>
</feature>
<proteinExistence type="predicted"/>
<dbReference type="Proteomes" id="UP000664940">
    <property type="component" value="Unassembled WGS sequence"/>
</dbReference>
<evidence type="ECO:0000313" key="3">
    <source>
        <dbReference type="Proteomes" id="UP000664940"/>
    </source>
</evidence>
<evidence type="ECO:0000256" key="1">
    <source>
        <dbReference type="SAM" id="MobiDB-lite"/>
    </source>
</evidence>
<feature type="region of interest" description="Disordered" evidence="1">
    <location>
        <begin position="1"/>
        <end position="96"/>
    </location>
</feature>
<feature type="compositionally biased region" description="Basic residues" evidence="1">
    <location>
        <begin position="37"/>
        <end position="59"/>
    </location>
</feature>
<comment type="caution">
    <text evidence="2">The sequence shown here is derived from an EMBL/GenBank/DDBJ whole genome shotgun (WGS) entry which is preliminary data.</text>
</comment>
<gene>
    <name evidence="2" type="ORF">HJG60_010882</name>
</gene>
<dbReference type="EMBL" id="JABVXQ010000005">
    <property type="protein sequence ID" value="KAF6109644.1"/>
    <property type="molecule type" value="Genomic_DNA"/>
</dbReference>
<sequence>MDPADPGAAGSPTQPRAPGQKRPRTGAPSAFLPARHQGSKSRPRKAQNRCRTRPAHLKRTSLPTANSHQPPATPPDPGSSEFECCGDSGCKRPTAPSYLRCTQQRSRPGRQGPARSLQASSYFLHAKIERPQLWGHSQIYTSLLEDTD</sequence>